<dbReference type="PROSITE" id="PS50949">
    <property type="entry name" value="HTH_GNTR"/>
    <property type="match status" value="1"/>
</dbReference>
<feature type="domain" description="HTH gntR-type" evidence="5">
    <location>
        <begin position="110"/>
        <end position="177"/>
    </location>
</feature>
<dbReference type="GO" id="GO:0003677">
    <property type="term" value="F:DNA binding"/>
    <property type="evidence" value="ECO:0007669"/>
    <property type="project" value="UniProtKB-KW"/>
</dbReference>
<dbReference type="InterPro" id="IPR036388">
    <property type="entry name" value="WH-like_DNA-bd_sf"/>
</dbReference>
<sequence>MGLSGPDSCSVTSGGWVVVRVEVGVGVPADPPSQAATNVSATSDNITRKQRDFMQSPRRIPMGDVVGQAFRAAPLRRDLVHQHHTISFPPKGADRTVPASGEENAMAARVTTTDRVLASLRESILSGEFPAGSLHSIYRLADLLEVSRTPVREAVLRLADLGLVTIERNRGVRIRGVSVTDVRSVFELRLMIEVPAAAYAAAHATDDDVRLLEAELDGMRDAATAGDESAFTVHDRALHETIGAVLGNQRAQHEVAALRDSIQTRGASTLHRSRGMPEILGEHVPIVTAIAARDATAAARHMEEHLVSTASLLMAQAATPDDPAPESGWADRLRPHLYVPDGAASPPE</sequence>
<evidence type="ECO:0000259" key="5">
    <source>
        <dbReference type="PROSITE" id="PS50949"/>
    </source>
</evidence>
<accession>A0A5M4FDR6</accession>
<dbReference type="InterPro" id="IPR036390">
    <property type="entry name" value="WH_DNA-bd_sf"/>
</dbReference>
<dbReference type="PANTHER" id="PTHR43537">
    <property type="entry name" value="TRANSCRIPTIONAL REGULATOR, GNTR FAMILY"/>
    <property type="match status" value="1"/>
</dbReference>
<keyword evidence="1" id="KW-0805">Transcription regulation</keyword>
<keyword evidence="3" id="KW-0804">Transcription</keyword>
<comment type="caution">
    <text evidence="6">The sequence shown here is derived from an EMBL/GenBank/DDBJ whole genome shotgun (WGS) entry which is preliminary data.</text>
</comment>
<protein>
    <submittedName>
        <fullName evidence="6">GntR family transcriptional regulator</fullName>
    </submittedName>
</protein>
<evidence type="ECO:0000256" key="3">
    <source>
        <dbReference type="ARBA" id="ARBA00023163"/>
    </source>
</evidence>
<dbReference type="SUPFAM" id="SSF48008">
    <property type="entry name" value="GntR ligand-binding domain-like"/>
    <property type="match status" value="1"/>
</dbReference>
<dbReference type="Pfam" id="PF00392">
    <property type="entry name" value="GntR"/>
    <property type="match status" value="1"/>
</dbReference>
<dbReference type="SMART" id="SM00895">
    <property type="entry name" value="FCD"/>
    <property type="match status" value="1"/>
</dbReference>
<organism evidence="6 7">
    <name type="scientific">Aeromicrobium ginsengisoli</name>
    <dbReference type="NCBI Taxonomy" id="363867"/>
    <lineage>
        <taxon>Bacteria</taxon>
        <taxon>Bacillati</taxon>
        <taxon>Actinomycetota</taxon>
        <taxon>Actinomycetes</taxon>
        <taxon>Propionibacteriales</taxon>
        <taxon>Nocardioidaceae</taxon>
        <taxon>Aeromicrobium</taxon>
    </lineage>
</organism>
<feature type="region of interest" description="Disordered" evidence="4">
    <location>
        <begin position="318"/>
        <end position="348"/>
    </location>
</feature>
<evidence type="ECO:0000256" key="1">
    <source>
        <dbReference type="ARBA" id="ARBA00023015"/>
    </source>
</evidence>
<keyword evidence="2" id="KW-0238">DNA-binding</keyword>
<dbReference type="Gene3D" id="1.10.10.10">
    <property type="entry name" value="Winged helix-like DNA-binding domain superfamily/Winged helix DNA-binding domain"/>
    <property type="match status" value="1"/>
</dbReference>
<name>A0A5M4FDR6_9ACTN</name>
<dbReference type="GO" id="GO:0003700">
    <property type="term" value="F:DNA-binding transcription factor activity"/>
    <property type="evidence" value="ECO:0007669"/>
    <property type="project" value="InterPro"/>
</dbReference>
<dbReference type="Gene3D" id="1.20.120.530">
    <property type="entry name" value="GntR ligand-binding domain-like"/>
    <property type="match status" value="1"/>
</dbReference>
<dbReference type="EMBL" id="SDPQ02000002">
    <property type="protein sequence ID" value="KAA1397306.1"/>
    <property type="molecule type" value="Genomic_DNA"/>
</dbReference>
<dbReference type="SMART" id="SM00345">
    <property type="entry name" value="HTH_GNTR"/>
    <property type="match status" value="1"/>
</dbReference>
<dbReference type="CDD" id="cd07377">
    <property type="entry name" value="WHTH_GntR"/>
    <property type="match status" value="1"/>
</dbReference>
<dbReference type="SUPFAM" id="SSF46785">
    <property type="entry name" value="Winged helix' DNA-binding domain"/>
    <property type="match status" value="1"/>
</dbReference>
<dbReference type="Pfam" id="PF07729">
    <property type="entry name" value="FCD"/>
    <property type="match status" value="1"/>
</dbReference>
<dbReference type="InterPro" id="IPR011711">
    <property type="entry name" value="GntR_C"/>
</dbReference>
<reference evidence="6" key="1">
    <citation type="submission" date="2019-09" db="EMBL/GenBank/DDBJ databases">
        <authorList>
            <person name="Li J."/>
        </authorList>
    </citation>
    <scope>NUCLEOTIDE SEQUENCE [LARGE SCALE GENOMIC DNA]</scope>
    <source>
        <strain evidence="6">JCM 14732</strain>
    </source>
</reference>
<evidence type="ECO:0000313" key="7">
    <source>
        <dbReference type="Proteomes" id="UP000380867"/>
    </source>
</evidence>
<keyword evidence="7" id="KW-1185">Reference proteome</keyword>
<dbReference type="InterPro" id="IPR000524">
    <property type="entry name" value="Tscrpt_reg_HTH_GntR"/>
</dbReference>
<proteinExistence type="predicted"/>
<dbReference type="OrthoDB" id="3267569at2"/>
<dbReference type="PANTHER" id="PTHR43537:SF5">
    <property type="entry name" value="UXU OPERON TRANSCRIPTIONAL REGULATOR"/>
    <property type="match status" value="1"/>
</dbReference>
<evidence type="ECO:0000256" key="4">
    <source>
        <dbReference type="SAM" id="MobiDB-lite"/>
    </source>
</evidence>
<gene>
    <name evidence="6" type="ORF">ESP70_007920</name>
</gene>
<evidence type="ECO:0000256" key="2">
    <source>
        <dbReference type="ARBA" id="ARBA00023125"/>
    </source>
</evidence>
<dbReference type="AlphaFoldDB" id="A0A5M4FDR6"/>
<dbReference type="Proteomes" id="UP000380867">
    <property type="component" value="Unassembled WGS sequence"/>
</dbReference>
<dbReference type="InterPro" id="IPR008920">
    <property type="entry name" value="TF_FadR/GntR_C"/>
</dbReference>
<evidence type="ECO:0000313" key="6">
    <source>
        <dbReference type="EMBL" id="KAA1397306.1"/>
    </source>
</evidence>